<name>A0A8H3TYL0_9TREE</name>
<keyword evidence="3" id="KW-1185">Reference proteome</keyword>
<reference evidence="2" key="1">
    <citation type="submission" date="2020-07" db="EMBL/GenBank/DDBJ databases">
        <title>Draft Genome Sequence of a Deep-Sea Yeast, Naganishia (Cryptococcus) liquefaciens strain N6.</title>
        <authorList>
            <person name="Han Y.W."/>
            <person name="Kajitani R."/>
            <person name="Morimoto H."/>
            <person name="Parhat M."/>
            <person name="Tsubouchi H."/>
            <person name="Bakenova O."/>
            <person name="Ogata M."/>
            <person name="Argunhan B."/>
            <person name="Aoki R."/>
            <person name="Kajiwara S."/>
            <person name="Itoh T."/>
            <person name="Iwasaki H."/>
        </authorList>
    </citation>
    <scope>NUCLEOTIDE SEQUENCE</scope>
    <source>
        <strain evidence="2">N6</strain>
    </source>
</reference>
<dbReference type="Proteomes" id="UP000620104">
    <property type="component" value="Unassembled WGS sequence"/>
</dbReference>
<protein>
    <submittedName>
        <fullName evidence="2">Uncharacterized protein</fullName>
    </submittedName>
</protein>
<evidence type="ECO:0000256" key="1">
    <source>
        <dbReference type="SAM" id="SignalP"/>
    </source>
</evidence>
<comment type="caution">
    <text evidence="2">The sequence shown here is derived from an EMBL/GenBank/DDBJ whole genome shotgun (WGS) entry which is preliminary data.</text>
</comment>
<dbReference type="OrthoDB" id="10577015at2759"/>
<feature type="signal peptide" evidence="1">
    <location>
        <begin position="1"/>
        <end position="26"/>
    </location>
</feature>
<evidence type="ECO:0000313" key="3">
    <source>
        <dbReference type="Proteomes" id="UP000620104"/>
    </source>
</evidence>
<dbReference type="EMBL" id="BLZA01000043">
    <property type="protein sequence ID" value="GHJ89497.1"/>
    <property type="molecule type" value="Genomic_DNA"/>
</dbReference>
<feature type="chain" id="PRO_5034765690" evidence="1">
    <location>
        <begin position="27"/>
        <end position="225"/>
    </location>
</feature>
<sequence>MFGIKSGIPLSTSLLLLLCGTASVLAQADWDEKWKSFTYNFGAWEDKKELAAIKPEKGTCSLVLQAGLDPRKGQVVFPWCYPGGQAPWVADIKDSGAERVFTHFIKTGSDRHPTWSNDSPEPPKKNPKIESQIYILDGLEPLKEDPRFVRAKSIARISMNPLYEEIRIKAIKMGGGEIEIDDSWPTYPNPQYWGVGQPFKDAGELTGHRAYVYTDDGQPALVSEE</sequence>
<gene>
    <name evidence="2" type="ORF">NliqN6_5899</name>
</gene>
<dbReference type="AlphaFoldDB" id="A0A8H3TYL0"/>
<accession>A0A8H3TYL0</accession>
<proteinExistence type="predicted"/>
<keyword evidence="1" id="KW-0732">Signal</keyword>
<evidence type="ECO:0000313" key="2">
    <source>
        <dbReference type="EMBL" id="GHJ89497.1"/>
    </source>
</evidence>
<organism evidence="2 3">
    <name type="scientific">Naganishia liquefaciens</name>
    <dbReference type="NCBI Taxonomy" id="104408"/>
    <lineage>
        <taxon>Eukaryota</taxon>
        <taxon>Fungi</taxon>
        <taxon>Dikarya</taxon>
        <taxon>Basidiomycota</taxon>
        <taxon>Agaricomycotina</taxon>
        <taxon>Tremellomycetes</taxon>
        <taxon>Filobasidiales</taxon>
        <taxon>Filobasidiaceae</taxon>
        <taxon>Naganishia</taxon>
    </lineage>
</organism>